<dbReference type="GO" id="GO:0046854">
    <property type="term" value="P:phosphatidylinositol phosphate biosynthetic process"/>
    <property type="evidence" value="ECO:0007669"/>
    <property type="project" value="InterPro"/>
</dbReference>
<evidence type="ECO:0000256" key="1">
    <source>
        <dbReference type="ARBA" id="ARBA00006209"/>
    </source>
</evidence>
<feature type="chain" id="PRO_5043141620" description="1-phosphatidylinositol 4-kinase" evidence="3">
    <location>
        <begin position="20"/>
        <end position="266"/>
    </location>
</feature>
<organism evidence="7">
    <name type="scientific">Schistocephalus solidus</name>
    <name type="common">Tapeworm</name>
    <dbReference type="NCBI Taxonomy" id="70667"/>
    <lineage>
        <taxon>Eukaryota</taxon>
        <taxon>Metazoa</taxon>
        <taxon>Spiralia</taxon>
        <taxon>Lophotrochozoa</taxon>
        <taxon>Platyhelminthes</taxon>
        <taxon>Cestoda</taxon>
        <taxon>Eucestoda</taxon>
        <taxon>Diphyllobothriidea</taxon>
        <taxon>Diphyllobothriidae</taxon>
        <taxon>Schistocephalus</taxon>
    </lineage>
</organism>
<dbReference type="WBParaSite" id="SSLN_0001862801-mRNA-1">
    <property type="protein sequence ID" value="SSLN_0001862801-mRNA-1"/>
    <property type="gene ID" value="SSLN_0001862801"/>
</dbReference>
<dbReference type="SUPFAM" id="SSF48371">
    <property type="entry name" value="ARM repeat"/>
    <property type="match status" value="1"/>
</dbReference>
<dbReference type="InterPro" id="IPR016024">
    <property type="entry name" value="ARM-type_fold"/>
</dbReference>
<dbReference type="GO" id="GO:0048015">
    <property type="term" value="P:phosphatidylinositol-mediated signaling"/>
    <property type="evidence" value="ECO:0007669"/>
    <property type="project" value="TreeGrafter"/>
</dbReference>
<dbReference type="PANTHER" id="PTHR10048:SF15">
    <property type="entry name" value="PHOSPHATIDYLINOSITOL 4-KINASE ALPHA"/>
    <property type="match status" value="1"/>
</dbReference>
<dbReference type="InterPro" id="IPR001263">
    <property type="entry name" value="PI3K_accessory_dom"/>
</dbReference>
<comment type="similarity">
    <text evidence="1">Belongs to the PI3/PI4-kinase family. Type III PI4K subfamily.</text>
</comment>
<dbReference type="PANTHER" id="PTHR10048">
    <property type="entry name" value="PHOSPHATIDYLINOSITOL KINASE"/>
    <property type="match status" value="1"/>
</dbReference>
<proteinExistence type="inferred from homology"/>
<reference evidence="5 6" key="2">
    <citation type="submission" date="2018-11" db="EMBL/GenBank/DDBJ databases">
        <authorList>
            <consortium name="Pathogen Informatics"/>
        </authorList>
    </citation>
    <scope>NUCLEOTIDE SEQUENCE [LARGE SCALE GENOMIC DNA]</scope>
    <source>
        <strain evidence="5 6">NST_G2</strain>
    </source>
</reference>
<dbReference type="Proteomes" id="UP000275846">
    <property type="component" value="Unassembled WGS sequence"/>
</dbReference>
<dbReference type="InterPro" id="IPR015433">
    <property type="entry name" value="PI3/4_kinase"/>
</dbReference>
<sequence>MYQRKRSIILLLLVSEAFPVVFDPYLQTVAASEIERLVTWYNPQGKAELTLPEEPDIEAWLRKKIGREKSMRDWAVLVWEHCPAAAIFLQQRLRGSDRIRGEVARLVRGAPTLVSHIPAALQLLATPSNLEADIPELAHVLSWSPVPPVTAISFFSRMYPQHPLTQQYAVRVLTGYAPETLIFYVPQLVQGVRYDKLGYMCDFILRSSHRSPILAHQLLWNMRTNVFTDEEGTERDLENQLENALEAISLCLSQLHAKDLIDLPVT</sequence>
<evidence type="ECO:0000313" key="6">
    <source>
        <dbReference type="Proteomes" id="UP000275846"/>
    </source>
</evidence>
<dbReference type="OrthoDB" id="6275502at2759"/>
<evidence type="ECO:0000313" key="7">
    <source>
        <dbReference type="WBParaSite" id="SSLN_0001862801-mRNA-1"/>
    </source>
</evidence>
<dbReference type="PROSITE" id="PS51545">
    <property type="entry name" value="PIK_HELICAL"/>
    <property type="match status" value="1"/>
</dbReference>
<dbReference type="STRING" id="70667.A0A183TNA2"/>
<reference evidence="7" key="1">
    <citation type="submission" date="2016-06" db="UniProtKB">
        <authorList>
            <consortium name="WormBaseParasite"/>
        </authorList>
    </citation>
    <scope>IDENTIFICATION</scope>
</reference>
<dbReference type="GO" id="GO:0005737">
    <property type="term" value="C:cytoplasm"/>
    <property type="evidence" value="ECO:0007669"/>
    <property type="project" value="TreeGrafter"/>
</dbReference>
<dbReference type="Pfam" id="PF00613">
    <property type="entry name" value="PI3Ka"/>
    <property type="match status" value="1"/>
</dbReference>
<dbReference type="EC" id="2.7.1.67" evidence="2"/>
<dbReference type="SMART" id="SM00145">
    <property type="entry name" value="PI3Ka"/>
    <property type="match status" value="1"/>
</dbReference>
<dbReference type="FunFam" id="1.25.40.70:FF:000011">
    <property type="entry name" value="Phosphatidylinositol 4-kinase alpha"/>
    <property type="match status" value="1"/>
</dbReference>
<keyword evidence="3" id="KW-0732">Signal</keyword>
<dbReference type="GO" id="GO:0004430">
    <property type="term" value="F:1-phosphatidylinositol 4-kinase activity"/>
    <property type="evidence" value="ECO:0007669"/>
    <property type="project" value="TreeGrafter"/>
</dbReference>
<name>A0A183TNA2_SCHSO</name>
<evidence type="ECO:0000256" key="3">
    <source>
        <dbReference type="SAM" id="SignalP"/>
    </source>
</evidence>
<dbReference type="EMBL" id="UYSU01043410">
    <property type="protein sequence ID" value="VDM04336.1"/>
    <property type="molecule type" value="Genomic_DNA"/>
</dbReference>
<dbReference type="InterPro" id="IPR042236">
    <property type="entry name" value="PI3K_accessory_sf"/>
</dbReference>
<feature type="signal peptide" evidence="3">
    <location>
        <begin position="1"/>
        <end position="19"/>
    </location>
</feature>
<dbReference type="Gene3D" id="1.25.40.70">
    <property type="entry name" value="Phosphatidylinositol 3-kinase, accessory domain (PIK)"/>
    <property type="match status" value="1"/>
</dbReference>
<gene>
    <name evidence="5" type="ORF">SSLN_LOCUS17950</name>
</gene>
<evidence type="ECO:0000259" key="4">
    <source>
        <dbReference type="PROSITE" id="PS51545"/>
    </source>
</evidence>
<evidence type="ECO:0000313" key="5">
    <source>
        <dbReference type="EMBL" id="VDM04336.1"/>
    </source>
</evidence>
<feature type="domain" description="PIK helical" evidence="4">
    <location>
        <begin position="61"/>
        <end position="247"/>
    </location>
</feature>
<protein>
    <recommendedName>
        <fullName evidence="2">1-phosphatidylinositol 4-kinase</fullName>
        <ecNumber evidence="2">2.7.1.67</ecNumber>
    </recommendedName>
</protein>
<keyword evidence="6" id="KW-1185">Reference proteome</keyword>
<accession>A0A183TNA2</accession>
<dbReference type="AlphaFoldDB" id="A0A183TNA2"/>
<evidence type="ECO:0000256" key="2">
    <source>
        <dbReference type="ARBA" id="ARBA00012169"/>
    </source>
</evidence>
<dbReference type="GO" id="GO:0005886">
    <property type="term" value="C:plasma membrane"/>
    <property type="evidence" value="ECO:0007669"/>
    <property type="project" value="TreeGrafter"/>
</dbReference>